<name>A0A6S4PLH7_9CAUD</name>
<evidence type="ECO:0000313" key="1">
    <source>
        <dbReference type="EMBL" id="BAQ94064.1"/>
    </source>
</evidence>
<dbReference type="Proteomes" id="UP000505345">
    <property type="component" value="Segment"/>
</dbReference>
<dbReference type="EMBL" id="AP013540">
    <property type="protein sequence ID" value="BAQ94064.1"/>
    <property type="molecule type" value="Genomic_DNA"/>
</dbReference>
<evidence type="ECO:0000313" key="2">
    <source>
        <dbReference type="Proteomes" id="UP000505345"/>
    </source>
</evidence>
<dbReference type="GeneID" id="55412580"/>
<organism evidence="1 2">
    <name type="scientific">uncultured phage_MedDCM-OCT-S28-C10</name>
    <dbReference type="NCBI Taxonomy" id="2741077"/>
    <lineage>
        <taxon>Viruses</taxon>
        <taxon>Duplodnaviria</taxon>
        <taxon>Heunggongvirae</taxon>
        <taxon>Uroviricota</taxon>
        <taxon>Caudoviricetes</taxon>
        <taxon>Autographivirales</taxon>
        <taxon>Votkovvirus</taxon>
        <taxon>Votkovvirus S28C10</taxon>
    </lineage>
</organism>
<accession>A0A6S4PLH7</accession>
<dbReference type="RefSeq" id="YP_009778122.1">
    <property type="nucleotide sequence ID" value="NC_047711.1"/>
</dbReference>
<keyword evidence="2" id="KW-1185">Reference proteome</keyword>
<sequence>MAKSIGKYELPDYITLGYTRIRLVLVDSRISTNIGEQQGCYVGSVPYTIYLDKDIMTTGGPDAVNLIIHECMHHIWTNYQVDDKTGEEITVNTMANGVTELIVRSELKPWLIHQLQIFGKKI</sequence>
<proteinExistence type="predicted"/>
<reference evidence="1 2" key="1">
    <citation type="journal article" date="2013" name="PLoS Genet.">
        <title>Expanding the Marine Virosphere Using Metagenomics.</title>
        <authorList>
            <person name="Mizuno C.M."/>
            <person name="Rodriguez-Valera F."/>
            <person name="Kimes N.E."/>
            <person name="Ghai R."/>
        </authorList>
    </citation>
    <scope>NUCLEOTIDE SEQUENCE [LARGE SCALE GENOMIC DNA]</scope>
    <source>
        <strain evidence="1">UvMED-CGR-C62A-MedDCM-OCT-S28-C10</strain>
    </source>
</reference>
<dbReference type="KEGG" id="vg:55412580"/>
<protein>
    <submittedName>
        <fullName evidence="1">Peptidase</fullName>
    </submittedName>
</protein>